<feature type="transmembrane region" description="Helical" evidence="1">
    <location>
        <begin position="26"/>
        <end position="49"/>
    </location>
</feature>
<keyword evidence="3" id="KW-1185">Reference proteome</keyword>
<proteinExistence type="predicted"/>
<feature type="transmembrane region" description="Helical" evidence="1">
    <location>
        <begin position="55"/>
        <end position="77"/>
    </location>
</feature>
<evidence type="ECO:0000313" key="2">
    <source>
        <dbReference type="EMBL" id="MFI1463193.1"/>
    </source>
</evidence>
<dbReference type="RefSeq" id="WP_033243384.1">
    <property type="nucleotide sequence ID" value="NZ_JBIRUQ010000005.1"/>
</dbReference>
<accession>A0ABW7TSN1</accession>
<dbReference type="GeneID" id="93506933"/>
<sequence>MVATDKENDRFPDVEWREHWPVDRSVGAVVVPLVFALLFLALAALPLAMVPLDAGWIPVTGACGGALMMLGAASASIGKLSWLFPRRNSGVRHHIDNTRGPGIRLVIGHSNQILGLCALAGCALYGVCAWLDWKNGGSHLLPLSKADRAGATWILVLGSTAAVIGIFLAIAFRWMITVEIYPGGVARKTALPFGRVREEFIPWGKITALRAASIATYNSSHPMIEIEYSGTAVEPRNKLFDKPGVLGLPIHLVRCDLNSLLSIMQYLKEYSPARSLLAAPDLPRWFLQVEKRNDLRRSSRQQEKDEAL</sequence>
<protein>
    <submittedName>
        <fullName evidence="2">Uncharacterized protein</fullName>
    </submittedName>
</protein>
<keyword evidence="1" id="KW-0472">Membrane</keyword>
<keyword evidence="1" id="KW-1133">Transmembrane helix</keyword>
<dbReference type="EMBL" id="JBIRUQ010000005">
    <property type="protein sequence ID" value="MFI1463193.1"/>
    <property type="molecule type" value="Genomic_DNA"/>
</dbReference>
<keyword evidence="1" id="KW-0812">Transmembrane</keyword>
<comment type="caution">
    <text evidence="2">The sequence shown here is derived from an EMBL/GenBank/DDBJ whole genome shotgun (WGS) entry which is preliminary data.</text>
</comment>
<feature type="transmembrane region" description="Helical" evidence="1">
    <location>
        <begin position="153"/>
        <end position="172"/>
    </location>
</feature>
<evidence type="ECO:0000313" key="3">
    <source>
        <dbReference type="Proteomes" id="UP001611263"/>
    </source>
</evidence>
<feature type="transmembrane region" description="Helical" evidence="1">
    <location>
        <begin position="113"/>
        <end position="133"/>
    </location>
</feature>
<evidence type="ECO:0000256" key="1">
    <source>
        <dbReference type="SAM" id="Phobius"/>
    </source>
</evidence>
<gene>
    <name evidence="2" type="ORF">ACH4WX_20955</name>
</gene>
<organism evidence="2 3">
    <name type="scientific">Nocardia carnea</name>
    <dbReference type="NCBI Taxonomy" id="37328"/>
    <lineage>
        <taxon>Bacteria</taxon>
        <taxon>Bacillati</taxon>
        <taxon>Actinomycetota</taxon>
        <taxon>Actinomycetes</taxon>
        <taxon>Mycobacteriales</taxon>
        <taxon>Nocardiaceae</taxon>
        <taxon>Nocardia</taxon>
    </lineage>
</organism>
<reference evidence="2 3" key="1">
    <citation type="submission" date="2024-10" db="EMBL/GenBank/DDBJ databases">
        <title>The Natural Products Discovery Center: Release of the First 8490 Sequenced Strains for Exploring Actinobacteria Biosynthetic Diversity.</title>
        <authorList>
            <person name="Kalkreuter E."/>
            <person name="Kautsar S.A."/>
            <person name="Yang D."/>
            <person name="Bader C.D."/>
            <person name="Teijaro C.N."/>
            <person name="Fluegel L."/>
            <person name="Davis C.M."/>
            <person name="Simpson J.R."/>
            <person name="Lauterbach L."/>
            <person name="Steele A.D."/>
            <person name="Gui C."/>
            <person name="Meng S."/>
            <person name="Li G."/>
            <person name="Viehrig K."/>
            <person name="Ye F."/>
            <person name="Su P."/>
            <person name="Kiefer A.F."/>
            <person name="Nichols A."/>
            <person name="Cepeda A.J."/>
            <person name="Yan W."/>
            <person name="Fan B."/>
            <person name="Jiang Y."/>
            <person name="Adhikari A."/>
            <person name="Zheng C.-J."/>
            <person name="Schuster L."/>
            <person name="Cowan T.M."/>
            <person name="Smanski M.J."/>
            <person name="Chevrette M.G."/>
            <person name="De Carvalho L.P.S."/>
            <person name="Shen B."/>
        </authorList>
    </citation>
    <scope>NUCLEOTIDE SEQUENCE [LARGE SCALE GENOMIC DNA]</scope>
    <source>
        <strain evidence="2 3">NPDC020568</strain>
    </source>
</reference>
<dbReference type="Proteomes" id="UP001611263">
    <property type="component" value="Unassembled WGS sequence"/>
</dbReference>
<name>A0ABW7TSN1_9NOCA</name>